<reference evidence="2 3" key="1">
    <citation type="submission" date="2020-08" db="EMBL/GenBank/DDBJ databases">
        <title>Genomic Encyclopedia of Type Strains, Phase IV (KMG-IV): sequencing the most valuable type-strain genomes for metagenomic binning, comparative biology and taxonomic classification.</title>
        <authorList>
            <person name="Goeker M."/>
        </authorList>
    </citation>
    <scope>NUCLEOTIDE SEQUENCE [LARGE SCALE GENOMIC DNA]</scope>
    <source>
        <strain evidence="2 3">DSM 12251</strain>
    </source>
</reference>
<gene>
    <name evidence="2" type="ORF">HNQ64_000698</name>
</gene>
<feature type="chain" id="PRO_5030953963" evidence="1">
    <location>
        <begin position="21"/>
        <end position="219"/>
    </location>
</feature>
<evidence type="ECO:0000256" key="1">
    <source>
        <dbReference type="SAM" id="SignalP"/>
    </source>
</evidence>
<evidence type="ECO:0000313" key="2">
    <source>
        <dbReference type="EMBL" id="MBB5036464.1"/>
    </source>
</evidence>
<dbReference type="EMBL" id="JACHIF010000001">
    <property type="protein sequence ID" value="MBB5036464.1"/>
    <property type="molecule type" value="Genomic_DNA"/>
</dbReference>
<feature type="signal peptide" evidence="1">
    <location>
        <begin position="1"/>
        <end position="20"/>
    </location>
</feature>
<protein>
    <submittedName>
        <fullName evidence="2">Uncharacterized protein</fullName>
    </submittedName>
</protein>
<comment type="caution">
    <text evidence="2">The sequence shown here is derived from an EMBL/GenBank/DDBJ whole genome shotgun (WGS) entry which is preliminary data.</text>
</comment>
<dbReference type="RefSeq" id="WP_184205368.1">
    <property type="nucleotide sequence ID" value="NZ_JACHIF010000001.1"/>
</dbReference>
<evidence type="ECO:0000313" key="3">
    <source>
        <dbReference type="Proteomes" id="UP000534294"/>
    </source>
</evidence>
<dbReference type="AlphaFoldDB" id="A0A7W7YHZ5"/>
<keyword evidence="3" id="KW-1185">Reference proteome</keyword>
<organism evidence="2 3">
    <name type="scientific">Prosthecobacter dejongeii</name>
    <dbReference type="NCBI Taxonomy" id="48465"/>
    <lineage>
        <taxon>Bacteria</taxon>
        <taxon>Pseudomonadati</taxon>
        <taxon>Verrucomicrobiota</taxon>
        <taxon>Verrucomicrobiia</taxon>
        <taxon>Verrucomicrobiales</taxon>
        <taxon>Verrucomicrobiaceae</taxon>
        <taxon>Prosthecobacter</taxon>
    </lineage>
</organism>
<proteinExistence type="predicted"/>
<accession>A0A7W7YHZ5</accession>
<dbReference type="Proteomes" id="UP000534294">
    <property type="component" value="Unassembled WGS sequence"/>
</dbReference>
<sequence length="219" mass="24596">MMKKAFLIALLCISSFCAGAMYVSKHEKGNREFEESRHLASIARLRQNIYGPNLFHWKSELSEANRKLSKFDASISKGFMTLSYRGGLGASNISLRVSGDGSIYVLEPGQENRLVCPPNPQRGADFFKRVLKSGILNYSDAVIDLKVDLLTPLRHASVSDSPQTIFDIVIPELDVDCHFAVYAPEVKSQNYPDIIEYKLALEIEKTILQLVPPDDPFWN</sequence>
<keyword evidence="1" id="KW-0732">Signal</keyword>
<name>A0A7W7YHZ5_9BACT</name>